<accession>A0AA97CVG2</accession>
<dbReference type="Pfam" id="PF04909">
    <property type="entry name" value="Amidohydro_2"/>
    <property type="match status" value="1"/>
</dbReference>
<dbReference type="GO" id="GO:0016787">
    <property type="term" value="F:hydrolase activity"/>
    <property type="evidence" value="ECO:0007669"/>
    <property type="project" value="InterPro"/>
</dbReference>
<protein>
    <recommendedName>
        <fullName evidence="2">Amidohydrolase-related domain-containing protein</fullName>
    </recommendedName>
</protein>
<evidence type="ECO:0000256" key="1">
    <source>
        <dbReference type="ARBA" id="ARBA00038310"/>
    </source>
</evidence>
<dbReference type="Gene3D" id="3.20.20.140">
    <property type="entry name" value="Metal-dependent hydrolases"/>
    <property type="match status" value="1"/>
</dbReference>
<evidence type="ECO:0000259" key="2">
    <source>
        <dbReference type="Pfam" id="PF04909"/>
    </source>
</evidence>
<name>A0AA97CVG2_9ACTN</name>
<feature type="domain" description="Amidohydrolase-related" evidence="2">
    <location>
        <begin position="17"/>
        <end position="377"/>
    </location>
</feature>
<gene>
    <name evidence="3" type="ORF">MP11Mi_10140</name>
</gene>
<dbReference type="InterPro" id="IPR032466">
    <property type="entry name" value="Metal_Hydrolase"/>
</dbReference>
<comment type="similarity">
    <text evidence="1">Belongs to the metallo-dependent hydrolases superfamily.</text>
</comment>
<dbReference type="InterPro" id="IPR006680">
    <property type="entry name" value="Amidohydro-rel"/>
</dbReference>
<evidence type="ECO:0000313" key="3">
    <source>
        <dbReference type="EMBL" id="WOC11934.1"/>
    </source>
</evidence>
<dbReference type="InterPro" id="IPR052350">
    <property type="entry name" value="Metallo-dep_Lactonases"/>
</dbReference>
<dbReference type="AlphaFoldDB" id="A0AA97CVG2"/>
<dbReference type="PANTHER" id="PTHR43569">
    <property type="entry name" value="AMIDOHYDROLASE"/>
    <property type="match status" value="1"/>
</dbReference>
<dbReference type="SUPFAM" id="SSF51556">
    <property type="entry name" value="Metallo-dependent hydrolases"/>
    <property type="match status" value="1"/>
</dbReference>
<dbReference type="PANTHER" id="PTHR43569:SF1">
    <property type="entry name" value="BLL3371 PROTEIN"/>
    <property type="match status" value="1"/>
</dbReference>
<dbReference type="EMBL" id="CP128986">
    <property type="protein sequence ID" value="WOC11934.1"/>
    <property type="molecule type" value="Genomic_DNA"/>
</dbReference>
<proteinExistence type="inferred from homology"/>
<reference evidence="3" key="1">
    <citation type="submission" date="2023-06" db="EMBL/GenBank/DDBJ databases">
        <title>Gordonia sp. nov. and Pseudochrobactrum sp. nov., two species isolated from the burying beetle Nicrophorus vespilloides.</title>
        <authorList>
            <person name="Poehlein A."/>
            <person name="Guzman J."/>
            <person name="Daniel R."/>
            <person name="Vilcinskas A."/>
        </authorList>
    </citation>
    <scope>NUCLEOTIDE SEQUENCE</scope>
    <source>
        <strain evidence="3">MP11Mi</strain>
    </source>
</reference>
<organism evidence="3">
    <name type="scientific">Gordonia sp. MP11Mi</name>
    <dbReference type="NCBI Taxonomy" id="3022769"/>
    <lineage>
        <taxon>Bacteria</taxon>
        <taxon>Bacillati</taxon>
        <taxon>Actinomycetota</taxon>
        <taxon>Actinomycetes</taxon>
        <taxon>Mycobacteriales</taxon>
        <taxon>Gordoniaceae</taxon>
        <taxon>Gordonia</taxon>
    </lineage>
</organism>
<sequence length="378" mass="40768">MWHCEIVTLSGVIPGIVDAHVHFYDPMRSTWALSRFSRVAGMPGINRFPRAAIWLSGLPSHRSETRLMIDPSIVRTPYEPRQYGAEASGVRRVAGVGIDTVVGVEAHWAESGAAKSDTSFAETRYVTGLPFGRSRAPRLGGFVVAGDPSAPGFAAGLDDQLRYTGLVRGVRCKWASHSDPQVVHARNNSGALSSSAFLRGFEALERHGLAFHSFAYSHQLGELDLLARRFPATTIVVEHLGLPVGVFGPVGSETGMTAAARAEILSLWRERIAMLAARPNIVVKVSGLALGLLGYGRETSGNIGGREILAEMIGPLVLHVVDRFGPERVVFGSDMPVDRPNATIDVVVGALLDVVGDRGDHLLAHLFAKNAQRIYRID</sequence>